<evidence type="ECO:0000313" key="2">
    <source>
        <dbReference type="EMBL" id="QIN29671.1"/>
    </source>
</evidence>
<gene>
    <name evidence="2" type="ORF">EW640_10570</name>
</gene>
<reference evidence="2 3" key="1">
    <citation type="submission" date="2019-02" db="EMBL/GenBank/DDBJ databases">
        <title>Complete Genome Sequence and Methylome Analysis of Brevibacterium luteolum NEB1784.</title>
        <authorList>
            <person name="Fomenkov A."/>
            <person name="Roberts R.J."/>
        </authorList>
    </citation>
    <scope>NUCLEOTIDE SEQUENCE [LARGE SCALE GENOMIC DNA]</scope>
    <source>
        <strain evidence="2 3">NEB1784</strain>
    </source>
</reference>
<keyword evidence="1" id="KW-0472">Membrane</keyword>
<name>A0A6G8KYG7_9MICO</name>
<protein>
    <submittedName>
        <fullName evidence="2">Uncharacterized protein</fullName>
    </submittedName>
</protein>
<dbReference type="Proteomes" id="UP000501518">
    <property type="component" value="Chromosome"/>
</dbReference>
<proteinExistence type="predicted"/>
<evidence type="ECO:0000313" key="3">
    <source>
        <dbReference type="Proteomes" id="UP000501518"/>
    </source>
</evidence>
<dbReference type="AlphaFoldDB" id="A0A6G8KYG7"/>
<sequence length="128" mass="14023">MFGIFLSLGLMLVPYAELYNAMLSYPENGMCVDSVGDNFATSSGNATDTSAFPPAFTCKSRMDDGTTLFQTTVMPSTPVFWVGLAGMFVCLAGMAVIRVRSRDRRDERDARGLGQRVAARLQSCTWRT</sequence>
<dbReference type="RefSeq" id="WP_165884062.1">
    <property type="nucleotide sequence ID" value="NZ_CP035810.1"/>
</dbReference>
<dbReference type="KEGG" id="blut:EW640_10570"/>
<keyword evidence="1" id="KW-0812">Transmembrane</keyword>
<accession>A0A6G8KYG7</accession>
<organism evidence="2 3">
    <name type="scientific">Brevibacterium luteolum</name>
    <dbReference type="NCBI Taxonomy" id="199591"/>
    <lineage>
        <taxon>Bacteria</taxon>
        <taxon>Bacillati</taxon>
        <taxon>Actinomycetota</taxon>
        <taxon>Actinomycetes</taxon>
        <taxon>Micrococcales</taxon>
        <taxon>Brevibacteriaceae</taxon>
        <taxon>Brevibacterium</taxon>
    </lineage>
</organism>
<dbReference type="EMBL" id="CP035810">
    <property type="protein sequence ID" value="QIN29671.1"/>
    <property type="molecule type" value="Genomic_DNA"/>
</dbReference>
<evidence type="ECO:0000256" key="1">
    <source>
        <dbReference type="SAM" id="Phobius"/>
    </source>
</evidence>
<feature type="transmembrane region" description="Helical" evidence="1">
    <location>
        <begin position="79"/>
        <end position="99"/>
    </location>
</feature>
<keyword evidence="1" id="KW-1133">Transmembrane helix</keyword>